<comment type="caution">
    <text evidence="2">The sequence shown here is derived from an EMBL/GenBank/DDBJ whole genome shotgun (WGS) entry which is preliminary data.</text>
</comment>
<dbReference type="Proteomes" id="UP000634522">
    <property type="component" value="Unassembled WGS sequence"/>
</dbReference>
<name>A0ABX1NFC9_9RHOO</name>
<dbReference type="Pfam" id="PF04230">
    <property type="entry name" value="PS_pyruv_trans"/>
    <property type="match status" value="1"/>
</dbReference>
<keyword evidence="3" id="KW-1185">Reference proteome</keyword>
<proteinExistence type="predicted"/>
<accession>A0ABX1NFC9</accession>
<reference evidence="2 3" key="1">
    <citation type="submission" date="2019-12" db="EMBL/GenBank/DDBJ databases">
        <title>Comparative genomics gives insights into the taxonomy of the Azoarcus-Aromatoleum group and reveals separate origins of nif in the plant-associated Azoarcus and non-plant-associated Aromatoleum sub-groups.</title>
        <authorList>
            <person name="Lafos M."/>
            <person name="Maluk M."/>
            <person name="Batista M."/>
            <person name="Junghare M."/>
            <person name="Carmona M."/>
            <person name="Faoro H."/>
            <person name="Cruz L.M."/>
            <person name="Battistoni F."/>
            <person name="De Souza E."/>
            <person name="Pedrosa F."/>
            <person name="Chen W.-M."/>
            <person name="Poole P.S."/>
            <person name="Dixon R.A."/>
            <person name="James E.K."/>
        </authorList>
    </citation>
    <scope>NUCLEOTIDE SEQUENCE [LARGE SCALE GENOMIC DNA]</scope>
    <source>
        <strain evidence="2 3">T</strain>
    </source>
</reference>
<protein>
    <recommendedName>
        <fullName evidence="1">Polysaccharide pyruvyl transferase domain-containing protein</fullName>
    </recommendedName>
</protein>
<sequence>MDIRAASIFIPMIGQYENIGDIILRRPLLDWLRPLGTLHIYVGHAPEGYEKGLGVQPGDHVYRSFGRWYLAGLKSAASGSAHYAFKPGEIQLSVKGLKEHLSVLPLISMMRIRGGKVVRVGSGARNFSPLPRALMTPSVLLSHLVMWRDARTAAYMGVGEVMPDLAFAEGDCVSAHAPWATRDVLVVSMRGDRDHSSDNWQRAVRAYASARGLKVWVVTQVRRDAGLSKALAVSLDAELLDWDGAAHDQHEAKLRALYRRAHGVVSDRLHVLISAYSHGALPVGLMAYPSDKIERHFAAVGVKGIALEVSGLGVEVILEHMIGVESKRDEILAALPIARQRLIEIRRRLENVVVPGYVGAYRVAGRIRA</sequence>
<gene>
    <name evidence="2" type="ORF">GPA27_11335</name>
</gene>
<organism evidence="2 3">
    <name type="scientific">Aromatoleum toluolicum</name>
    <dbReference type="NCBI Taxonomy" id="90060"/>
    <lineage>
        <taxon>Bacteria</taxon>
        <taxon>Pseudomonadati</taxon>
        <taxon>Pseudomonadota</taxon>
        <taxon>Betaproteobacteria</taxon>
        <taxon>Rhodocyclales</taxon>
        <taxon>Rhodocyclaceae</taxon>
        <taxon>Aromatoleum</taxon>
    </lineage>
</organism>
<dbReference type="InterPro" id="IPR007345">
    <property type="entry name" value="Polysacch_pyruvyl_Trfase"/>
</dbReference>
<evidence type="ECO:0000259" key="1">
    <source>
        <dbReference type="Pfam" id="PF04230"/>
    </source>
</evidence>
<dbReference type="EMBL" id="WTVS01000020">
    <property type="protein sequence ID" value="NMF97981.1"/>
    <property type="molecule type" value="Genomic_DNA"/>
</dbReference>
<dbReference type="RefSeq" id="WP_169140511.1">
    <property type="nucleotide sequence ID" value="NZ_WTVS01000020.1"/>
</dbReference>
<evidence type="ECO:0000313" key="2">
    <source>
        <dbReference type="EMBL" id="NMF97981.1"/>
    </source>
</evidence>
<feature type="domain" description="Polysaccharide pyruvyl transferase" evidence="1">
    <location>
        <begin position="18"/>
        <end position="279"/>
    </location>
</feature>
<evidence type="ECO:0000313" key="3">
    <source>
        <dbReference type="Proteomes" id="UP000634522"/>
    </source>
</evidence>